<dbReference type="AlphaFoldDB" id="A0A291MUD5"/>
<dbReference type="InterPro" id="IPR036890">
    <property type="entry name" value="HATPase_C_sf"/>
</dbReference>
<dbReference type="EMBL" id="CP023741">
    <property type="protein sequence ID" value="ATI78696.1"/>
    <property type="molecule type" value="Genomic_DNA"/>
</dbReference>
<evidence type="ECO:0000256" key="6">
    <source>
        <dbReference type="ARBA" id="ARBA00022777"/>
    </source>
</evidence>
<keyword evidence="3" id="KW-0597">Phosphoprotein</keyword>
<evidence type="ECO:0000256" key="5">
    <source>
        <dbReference type="ARBA" id="ARBA00022741"/>
    </source>
</evidence>
<comment type="catalytic activity">
    <reaction evidence="1">
        <text>ATP + protein L-histidine = ADP + protein N-phospho-L-histidine.</text>
        <dbReference type="EC" id="2.7.13.3"/>
    </reaction>
</comment>
<evidence type="ECO:0000259" key="9">
    <source>
        <dbReference type="PROSITE" id="PS50113"/>
    </source>
</evidence>
<dbReference type="PANTHER" id="PTHR41523">
    <property type="entry name" value="TWO-COMPONENT SYSTEM SENSOR PROTEIN"/>
    <property type="match status" value="1"/>
</dbReference>
<dbReference type="GO" id="GO:0005524">
    <property type="term" value="F:ATP binding"/>
    <property type="evidence" value="ECO:0007669"/>
    <property type="project" value="UniProtKB-KW"/>
</dbReference>
<dbReference type="EC" id="2.7.13.3" evidence="2"/>
<dbReference type="PANTHER" id="PTHR41523:SF8">
    <property type="entry name" value="ETHYLENE RESPONSE SENSOR PROTEIN"/>
    <property type="match status" value="1"/>
</dbReference>
<dbReference type="NCBIfam" id="TIGR00229">
    <property type="entry name" value="sensory_box"/>
    <property type="match status" value="1"/>
</dbReference>
<dbReference type="CDD" id="cd00130">
    <property type="entry name" value="PAS"/>
    <property type="match status" value="1"/>
</dbReference>
<evidence type="ECO:0000256" key="3">
    <source>
        <dbReference type="ARBA" id="ARBA00022553"/>
    </source>
</evidence>
<evidence type="ECO:0000256" key="4">
    <source>
        <dbReference type="ARBA" id="ARBA00022679"/>
    </source>
</evidence>
<dbReference type="Gene3D" id="3.30.450.20">
    <property type="entry name" value="PAS domain"/>
    <property type="match status" value="1"/>
</dbReference>
<evidence type="ECO:0000256" key="7">
    <source>
        <dbReference type="ARBA" id="ARBA00022840"/>
    </source>
</evidence>
<keyword evidence="6" id="KW-0418">Kinase</keyword>
<dbReference type="SUPFAM" id="SSF55785">
    <property type="entry name" value="PYP-like sensor domain (PAS domain)"/>
    <property type="match status" value="1"/>
</dbReference>
<name>A0A291MUD5_SPHYA</name>
<sequence length="333" mass="36649">MDDLPIALSPVSLANVLDQSVDCVKLINPEGQILYMNPNGRCAMEIDDFATVKGKRWSSFWPTETADKIEAAYDQAKFGDAVQFRAFCPTAKGNPRWWDVSISTVLDTNGSHGGFLAISRDVTENQMILNDAIVTTEYLRHQLSNTYATVCSTLRQYSVGNPVRSDFAEPMIKLFSAMGRAKEAFMIESKSCNLRDLINAVTAPFRQDVVRLDLTGLPDTSVSAHWANTLSLVLAELALNSSKHGALEYGGKILIFGHWVEGVLSLTWSETSRAHVDMTERDSGHGLRLISRVMVMQGGAIEYVWKPNGLDAKLTLKADFGAPMITRGIKVTA</sequence>
<feature type="domain" description="PAC" evidence="9">
    <location>
        <begin position="80"/>
        <end position="134"/>
    </location>
</feature>
<protein>
    <recommendedName>
        <fullName evidence="2">histidine kinase</fullName>
        <ecNumber evidence="2">2.7.13.3</ecNumber>
    </recommendedName>
</protein>
<reference evidence="10 11" key="1">
    <citation type="submission" date="2017-10" db="EMBL/GenBank/DDBJ databases">
        <title>Sphingobium yanoikuyae S72.</title>
        <authorList>
            <person name="Sanchez E."/>
            <person name="Bustos P."/>
            <person name="Mendoza P."/>
            <person name="Guo X."/>
            <person name="Mendoza A."/>
        </authorList>
    </citation>
    <scope>NUCLEOTIDE SEQUENCE [LARGE SCALE GENOMIC DNA]</scope>
    <source>
        <strain evidence="10 11">S72</strain>
    </source>
</reference>
<dbReference type="PROSITE" id="PS50113">
    <property type="entry name" value="PAC"/>
    <property type="match status" value="1"/>
</dbReference>
<gene>
    <name evidence="10" type="ORF">A6768_00950</name>
</gene>
<dbReference type="InterPro" id="IPR000014">
    <property type="entry name" value="PAS"/>
</dbReference>
<dbReference type="InterPro" id="IPR000700">
    <property type="entry name" value="PAS-assoc_C"/>
</dbReference>
<dbReference type="KEGG" id="sya:A6768_00950"/>
<keyword evidence="7" id="KW-0067">ATP-binding</keyword>
<dbReference type="GeneID" id="57775395"/>
<keyword evidence="5" id="KW-0547">Nucleotide-binding</keyword>
<evidence type="ECO:0000256" key="8">
    <source>
        <dbReference type="ARBA" id="ARBA00023026"/>
    </source>
</evidence>
<dbReference type="InterPro" id="IPR035965">
    <property type="entry name" value="PAS-like_dom_sf"/>
</dbReference>
<dbReference type="Pfam" id="PF08448">
    <property type="entry name" value="PAS_4"/>
    <property type="match status" value="1"/>
</dbReference>
<evidence type="ECO:0000256" key="2">
    <source>
        <dbReference type="ARBA" id="ARBA00012438"/>
    </source>
</evidence>
<evidence type="ECO:0000313" key="10">
    <source>
        <dbReference type="EMBL" id="ATI78696.1"/>
    </source>
</evidence>
<keyword evidence="8" id="KW-0843">Virulence</keyword>
<accession>A0A291MUD5</accession>
<organism evidence="10 11">
    <name type="scientific">Sphingobium yanoikuyae</name>
    <name type="common">Sphingomonas yanoikuyae</name>
    <dbReference type="NCBI Taxonomy" id="13690"/>
    <lineage>
        <taxon>Bacteria</taxon>
        <taxon>Pseudomonadati</taxon>
        <taxon>Pseudomonadota</taxon>
        <taxon>Alphaproteobacteria</taxon>
        <taxon>Sphingomonadales</taxon>
        <taxon>Sphingomonadaceae</taxon>
        <taxon>Sphingobium</taxon>
    </lineage>
</organism>
<dbReference type="InterPro" id="IPR013656">
    <property type="entry name" value="PAS_4"/>
</dbReference>
<dbReference type="GO" id="GO:0004673">
    <property type="term" value="F:protein histidine kinase activity"/>
    <property type="evidence" value="ECO:0007669"/>
    <property type="project" value="UniProtKB-EC"/>
</dbReference>
<keyword evidence="4" id="KW-0808">Transferase</keyword>
<dbReference type="Gene3D" id="3.30.565.10">
    <property type="entry name" value="Histidine kinase-like ATPase, C-terminal domain"/>
    <property type="match status" value="1"/>
</dbReference>
<evidence type="ECO:0000256" key="1">
    <source>
        <dbReference type="ARBA" id="ARBA00000085"/>
    </source>
</evidence>
<dbReference type="Proteomes" id="UP000219422">
    <property type="component" value="Chromosome"/>
</dbReference>
<evidence type="ECO:0000313" key="11">
    <source>
        <dbReference type="Proteomes" id="UP000219422"/>
    </source>
</evidence>
<dbReference type="RefSeq" id="WP_097382288.1">
    <property type="nucleotide sequence ID" value="NZ_CP023741.1"/>
</dbReference>
<proteinExistence type="predicted"/>